<reference evidence="1 2" key="2">
    <citation type="journal article" date="2017" name="Front. Plant Sci.">
        <title>Gene Classification and Mining of Molecular Markers Useful in Red Clover (Trifolium pratense) Breeding.</title>
        <authorList>
            <person name="Istvanek J."/>
            <person name="Dluhosova J."/>
            <person name="Dluhos P."/>
            <person name="Patkova L."/>
            <person name="Nedelnik J."/>
            <person name="Repkova J."/>
        </authorList>
    </citation>
    <scope>NUCLEOTIDE SEQUENCE [LARGE SCALE GENOMIC DNA]</scope>
    <source>
        <strain evidence="2">cv. Tatra</strain>
        <tissue evidence="1">Young leaves</tissue>
    </source>
</reference>
<dbReference type="EMBL" id="ASHM01135220">
    <property type="protein sequence ID" value="PNX60143.1"/>
    <property type="molecule type" value="Genomic_DNA"/>
</dbReference>
<proteinExistence type="predicted"/>
<feature type="non-terminal residue" evidence="1">
    <location>
        <position position="33"/>
    </location>
</feature>
<gene>
    <name evidence="1" type="ORF">L195_g060039</name>
</gene>
<comment type="caution">
    <text evidence="1">The sequence shown here is derived from an EMBL/GenBank/DDBJ whole genome shotgun (WGS) entry which is preliminary data.</text>
</comment>
<reference evidence="1 2" key="1">
    <citation type="journal article" date="2014" name="Am. J. Bot.">
        <title>Genome assembly and annotation for red clover (Trifolium pratense; Fabaceae).</title>
        <authorList>
            <person name="Istvanek J."/>
            <person name="Jaros M."/>
            <person name="Krenek A."/>
            <person name="Repkova J."/>
        </authorList>
    </citation>
    <scope>NUCLEOTIDE SEQUENCE [LARGE SCALE GENOMIC DNA]</scope>
    <source>
        <strain evidence="2">cv. Tatra</strain>
        <tissue evidence="1">Young leaves</tissue>
    </source>
</reference>
<evidence type="ECO:0000313" key="1">
    <source>
        <dbReference type="EMBL" id="PNX60143.1"/>
    </source>
</evidence>
<dbReference type="Proteomes" id="UP000236291">
    <property type="component" value="Unassembled WGS sequence"/>
</dbReference>
<sequence>MGRLSTQIGGGDSQILTQVPLKVSIFAWRLLRD</sequence>
<dbReference type="AlphaFoldDB" id="A0A2K3K1G5"/>
<name>A0A2K3K1G5_TRIPR</name>
<evidence type="ECO:0000313" key="2">
    <source>
        <dbReference type="Proteomes" id="UP000236291"/>
    </source>
</evidence>
<evidence type="ECO:0008006" key="3">
    <source>
        <dbReference type="Google" id="ProtNLM"/>
    </source>
</evidence>
<organism evidence="1 2">
    <name type="scientific">Trifolium pratense</name>
    <name type="common">Red clover</name>
    <dbReference type="NCBI Taxonomy" id="57577"/>
    <lineage>
        <taxon>Eukaryota</taxon>
        <taxon>Viridiplantae</taxon>
        <taxon>Streptophyta</taxon>
        <taxon>Embryophyta</taxon>
        <taxon>Tracheophyta</taxon>
        <taxon>Spermatophyta</taxon>
        <taxon>Magnoliopsida</taxon>
        <taxon>eudicotyledons</taxon>
        <taxon>Gunneridae</taxon>
        <taxon>Pentapetalae</taxon>
        <taxon>rosids</taxon>
        <taxon>fabids</taxon>
        <taxon>Fabales</taxon>
        <taxon>Fabaceae</taxon>
        <taxon>Papilionoideae</taxon>
        <taxon>50 kb inversion clade</taxon>
        <taxon>NPAAA clade</taxon>
        <taxon>Hologalegina</taxon>
        <taxon>IRL clade</taxon>
        <taxon>Trifolieae</taxon>
        <taxon>Trifolium</taxon>
    </lineage>
</organism>
<protein>
    <recommendedName>
        <fullName evidence="3">Cysteine-rich receptor-like protein kinase</fullName>
    </recommendedName>
</protein>
<accession>A0A2K3K1G5</accession>